<feature type="transmembrane region" description="Helical" evidence="1">
    <location>
        <begin position="201"/>
        <end position="221"/>
    </location>
</feature>
<protein>
    <submittedName>
        <fullName evidence="2">Uncharacterized protein</fullName>
    </submittedName>
</protein>
<comment type="caution">
    <text evidence="2">The sequence shown here is derived from an EMBL/GenBank/DDBJ whole genome shotgun (WGS) entry which is preliminary data.</text>
</comment>
<feature type="transmembrane region" description="Helical" evidence="1">
    <location>
        <begin position="227"/>
        <end position="248"/>
    </location>
</feature>
<keyword evidence="1" id="KW-1133">Transmembrane helix</keyword>
<name>A0AAE0HU50_9PEZI</name>
<gene>
    <name evidence="2" type="ORF">B0H66DRAFT_607702</name>
</gene>
<keyword evidence="3" id="KW-1185">Reference proteome</keyword>
<accession>A0AAE0HU50</accession>
<evidence type="ECO:0000313" key="2">
    <source>
        <dbReference type="EMBL" id="KAK3312642.1"/>
    </source>
</evidence>
<sequence>MPGTSRGGTTNPNQPQSPQLAKYFELCVSVGQHTINLGEINISSVATDSQLFEKIWDRYHEIKKSNFESVLRRWFFKPDDVLFVHFGVTKRHQVGIYGKPMEIPPPEEVHQGRYHYFDCPMQPLPPMPNHIFLHYLDWARQSSKSSSNHPQVHAEDIFLSRLPKKLGSSIFTTGTGVQGSTIMYGWGVHIVERPSAFAQSVLGLASALICVIIFAFTWGFVDLSTAVGIGQFAAGVLALANAAIYFALQAYSTRLSRRTR</sequence>
<reference evidence="2" key="1">
    <citation type="journal article" date="2023" name="Mol. Phylogenet. Evol.">
        <title>Genome-scale phylogeny and comparative genomics of the fungal order Sordariales.</title>
        <authorList>
            <person name="Hensen N."/>
            <person name="Bonometti L."/>
            <person name="Westerberg I."/>
            <person name="Brannstrom I.O."/>
            <person name="Guillou S."/>
            <person name="Cros-Aarteil S."/>
            <person name="Calhoun S."/>
            <person name="Haridas S."/>
            <person name="Kuo A."/>
            <person name="Mondo S."/>
            <person name="Pangilinan J."/>
            <person name="Riley R."/>
            <person name="LaButti K."/>
            <person name="Andreopoulos B."/>
            <person name="Lipzen A."/>
            <person name="Chen C."/>
            <person name="Yan M."/>
            <person name="Daum C."/>
            <person name="Ng V."/>
            <person name="Clum A."/>
            <person name="Steindorff A."/>
            <person name="Ohm R.A."/>
            <person name="Martin F."/>
            <person name="Silar P."/>
            <person name="Natvig D.O."/>
            <person name="Lalanne C."/>
            <person name="Gautier V."/>
            <person name="Ament-Velasquez S.L."/>
            <person name="Kruys A."/>
            <person name="Hutchinson M.I."/>
            <person name="Powell A.J."/>
            <person name="Barry K."/>
            <person name="Miller A.N."/>
            <person name="Grigoriev I.V."/>
            <person name="Debuchy R."/>
            <person name="Gladieux P."/>
            <person name="Hiltunen Thoren M."/>
            <person name="Johannesson H."/>
        </authorList>
    </citation>
    <scope>NUCLEOTIDE SEQUENCE</scope>
    <source>
        <strain evidence="2">CBS 118394</strain>
    </source>
</reference>
<reference evidence="2" key="2">
    <citation type="submission" date="2023-06" db="EMBL/GenBank/DDBJ databases">
        <authorList>
            <consortium name="Lawrence Berkeley National Laboratory"/>
            <person name="Haridas S."/>
            <person name="Hensen N."/>
            <person name="Bonometti L."/>
            <person name="Westerberg I."/>
            <person name="Brannstrom I.O."/>
            <person name="Guillou S."/>
            <person name="Cros-Aarteil S."/>
            <person name="Calhoun S."/>
            <person name="Kuo A."/>
            <person name="Mondo S."/>
            <person name="Pangilinan J."/>
            <person name="Riley R."/>
            <person name="Labutti K."/>
            <person name="Andreopoulos B."/>
            <person name="Lipzen A."/>
            <person name="Chen C."/>
            <person name="Yanf M."/>
            <person name="Daum C."/>
            <person name="Ng V."/>
            <person name="Clum A."/>
            <person name="Steindorff A."/>
            <person name="Ohm R."/>
            <person name="Martin F."/>
            <person name="Silar P."/>
            <person name="Natvig D."/>
            <person name="Lalanne C."/>
            <person name="Gautier V."/>
            <person name="Ament-Velasquez S.L."/>
            <person name="Kruys A."/>
            <person name="Hutchinson M.I."/>
            <person name="Powell A.J."/>
            <person name="Barry K."/>
            <person name="Miller A.N."/>
            <person name="Grigoriev I.V."/>
            <person name="Debuchy R."/>
            <person name="Gladieux P."/>
            <person name="Thoren M.H."/>
            <person name="Johannesson H."/>
        </authorList>
    </citation>
    <scope>NUCLEOTIDE SEQUENCE</scope>
    <source>
        <strain evidence="2">CBS 118394</strain>
    </source>
</reference>
<keyword evidence="1" id="KW-0472">Membrane</keyword>
<proteinExistence type="predicted"/>
<evidence type="ECO:0000313" key="3">
    <source>
        <dbReference type="Proteomes" id="UP001283341"/>
    </source>
</evidence>
<evidence type="ECO:0000256" key="1">
    <source>
        <dbReference type="SAM" id="Phobius"/>
    </source>
</evidence>
<dbReference type="AlphaFoldDB" id="A0AAE0HU50"/>
<dbReference type="Proteomes" id="UP001283341">
    <property type="component" value="Unassembled WGS sequence"/>
</dbReference>
<dbReference type="EMBL" id="JAUEDM010000008">
    <property type="protein sequence ID" value="KAK3312642.1"/>
    <property type="molecule type" value="Genomic_DNA"/>
</dbReference>
<organism evidence="2 3">
    <name type="scientific">Apodospora peruviana</name>
    <dbReference type="NCBI Taxonomy" id="516989"/>
    <lineage>
        <taxon>Eukaryota</taxon>
        <taxon>Fungi</taxon>
        <taxon>Dikarya</taxon>
        <taxon>Ascomycota</taxon>
        <taxon>Pezizomycotina</taxon>
        <taxon>Sordariomycetes</taxon>
        <taxon>Sordariomycetidae</taxon>
        <taxon>Sordariales</taxon>
        <taxon>Lasiosphaeriaceae</taxon>
        <taxon>Apodospora</taxon>
    </lineage>
</organism>
<keyword evidence="1" id="KW-0812">Transmembrane</keyword>